<dbReference type="Gene3D" id="2.60.40.1260">
    <property type="entry name" value="Lamin Tail domain"/>
    <property type="match status" value="1"/>
</dbReference>
<reference evidence="9 10" key="1">
    <citation type="submission" date="2018-10" db="EMBL/GenBank/DDBJ databases">
        <title>Bacillus Keqinensis sp. nov., a moderately halophilic bacterium isolated from a saline-alkaline lake.</title>
        <authorList>
            <person name="Wang H."/>
        </authorList>
    </citation>
    <scope>NUCLEOTIDE SEQUENCE [LARGE SCALE GENOMIC DNA]</scope>
    <source>
        <strain evidence="9 10">KQ-3</strain>
    </source>
</reference>
<evidence type="ECO:0000313" key="9">
    <source>
        <dbReference type="EMBL" id="RNA67681.1"/>
    </source>
</evidence>
<dbReference type="InterPro" id="IPR025202">
    <property type="entry name" value="PLD-like_dom"/>
</dbReference>
<evidence type="ECO:0000256" key="5">
    <source>
        <dbReference type="ARBA" id="ARBA00022963"/>
    </source>
</evidence>
<dbReference type="PROSITE" id="PS51841">
    <property type="entry name" value="LTD"/>
    <property type="match status" value="1"/>
</dbReference>
<dbReference type="PANTHER" id="PTHR43856">
    <property type="entry name" value="CARDIOLIPIN HYDROLASE"/>
    <property type="match status" value="1"/>
</dbReference>
<keyword evidence="10" id="KW-1185">Reference proteome</keyword>
<feature type="domain" description="LTD" evidence="8">
    <location>
        <begin position="28"/>
        <end position="165"/>
    </location>
</feature>
<dbReference type="SUPFAM" id="SSF74853">
    <property type="entry name" value="Lamin A/C globular tail domain"/>
    <property type="match status" value="1"/>
</dbReference>
<dbReference type="EC" id="3.1.4.4" evidence="3"/>
<keyword evidence="4" id="KW-0378">Hydrolase</keyword>
<sequence>MGEILMNGINVKVKIILLVFLLLTPTFTTSSFSSVAAEADNIIITEVYYDTHMSFEPDEYVAITNPLSNNVDISGWQIGDDGTKAVFPQGTIMEGGETFYIVREANIIIEQNILSGITPQFEFSENTDPSVPNMAGANPRFANGGDEVFLKDGSGEIIDVVVYGSSDYEEIGWTGDPAARGSSGDVLRRNQVERTGAWIDTDSRSDWDSLKGNPLAETADLRTYKQAQSDLDLETFDVEGIVRPYTSPDSTFSVLEDLFSNAQHSIELSVYEMHSPYLTEILVDAIERGVEVRAHFDGGPVGGLQDDSRWVSQQLHDAGGEVRYIVMGRDNDQHKRYRWDHSKYGIIDDEIVFVQSENFKKTGTPVDNSSGNRGYGVVIEDADVAGYFQDVFEEDWDDLYPDVFAHDPSHERYGNPPAGFEPDYDVPTGSYPSPFESKAITGDFKITPVIAPDTSFKQEDSILGMIKDAEDYVYVSQMYSHKFWGGLEDSSDSHPNIYMEAVIDAARAGATVRVSLGDAWLDPDNPRDNTRTIEYLHTIAEQEGIDIEAQLIDTEAIGLAILHNKGVIADDRVLVSSINWSKNSGKNNREAGVIIENQDVADFYKEVFEYDWAGGDQVIGVAYEDFESGVKETYSADEVTLSSGAWLFDNALLGTLSNDKKLGSQSARVRADGMIEMQEDIEGVASLSFYHGLYGSDEGGTITVQKSVDHGSSWTNVTTLPSQRSLEKERIDVNESENVRLRFIVSGEEGTRVNIDHISYVEGGITEPVLAEGYEGAAKGSYAAADVELSSGLWHLDNALIGTHQSDKKIDDRSLRIRANGHASMEFDVPGAHAVSFYHANFGSDTGAEILLQQSTDQGETWNDAGEAIISNSELERHRVVVDTEADVRFRIVADGLEGSRVNIDEFWIEE</sequence>
<dbReference type="GO" id="GO:0016042">
    <property type="term" value="P:lipid catabolic process"/>
    <property type="evidence" value="ECO:0007669"/>
    <property type="project" value="UniProtKB-KW"/>
</dbReference>
<comment type="caution">
    <text evidence="9">The sequence shown here is derived from an EMBL/GenBank/DDBJ whole genome shotgun (WGS) entry which is preliminary data.</text>
</comment>
<proteinExistence type="inferred from homology"/>
<dbReference type="EMBL" id="RHIB01000002">
    <property type="protein sequence ID" value="RNA67681.1"/>
    <property type="molecule type" value="Genomic_DNA"/>
</dbReference>
<dbReference type="PANTHER" id="PTHR43856:SF1">
    <property type="entry name" value="MITOCHONDRIAL CARDIOLIPIN HYDROLASE"/>
    <property type="match status" value="1"/>
</dbReference>
<dbReference type="GO" id="GO:0004630">
    <property type="term" value="F:phospholipase D activity"/>
    <property type="evidence" value="ECO:0007669"/>
    <property type="project" value="UniProtKB-EC"/>
</dbReference>
<keyword evidence="6" id="KW-0443">Lipid metabolism</keyword>
<accession>A0A3M7TQH8</accession>
<comment type="catalytic activity">
    <reaction evidence="1">
        <text>a 1,2-diacyl-sn-glycero-3-phosphocholine + H2O = a 1,2-diacyl-sn-glycero-3-phosphate + choline + H(+)</text>
        <dbReference type="Rhea" id="RHEA:14445"/>
        <dbReference type="ChEBI" id="CHEBI:15354"/>
        <dbReference type="ChEBI" id="CHEBI:15377"/>
        <dbReference type="ChEBI" id="CHEBI:15378"/>
        <dbReference type="ChEBI" id="CHEBI:57643"/>
        <dbReference type="ChEBI" id="CHEBI:58608"/>
        <dbReference type="EC" id="3.1.4.4"/>
    </reaction>
</comment>
<dbReference type="Pfam" id="PF00932">
    <property type="entry name" value="LTD"/>
    <property type="match status" value="1"/>
</dbReference>
<dbReference type="InterPro" id="IPR051406">
    <property type="entry name" value="PLD_domain"/>
</dbReference>
<dbReference type="Gene3D" id="3.30.870.10">
    <property type="entry name" value="Endonuclease Chain A"/>
    <property type="match status" value="2"/>
</dbReference>
<gene>
    <name evidence="9" type="ORF">EBO34_13245</name>
</gene>
<organism evidence="9 10">
    <name type="scientific">Alteribacter keqinensis</name>
    <dbReference type="NCBI Taxonomy" id="2483800"/>
    <lineage>
        <taxon>Bacteria</taxon>
        <taxon>Bacillati</taxon>
        <taxon>Bacillota</taxon>
        <taxon>Bacilli</taxon>
        <taxon>Bacillales</taxon>
        <taxon>Bacillaceae</taxon>
        <taxon>Alteribacter</taxon>
    </lineage>
</organism>
<evidence type="ECO:0000256" key="4">
    <source>
        <dbReference type="ARBA" id="ARBA00022801"/>
    </source>
</evidence>
<dbReference type="InterPro" id="IPR001736">
    <property type="entry name" value="PLipase_D/transphosphatidylase"/>
</dbReference>
<dbReference type="InterPro" id="IPR036415">
    <property type="entry name" value="Lamin_tail_dom_sf"/>
</dbReference>
<evidence type="ECO:0000256" key="1">
    <source>
        <dbReference type="ARBA" id="ARBA00000798"/>
    </source>
</evidence>
<dbReference type="InterPro" id="IPR036278">
    <property type="entry name" value="Sialidase_sf"/>
</dbReference>
<protein>
    <recommendedName>
        <fullName evidence="3">phospholipase D</fullName>
        <ecNumber evidence="3">3.1.4.4</ecNumber>
    </recommendedName>
</protein>
<feature type="domain" description="PLD phosphodiesterase" evidence="7">
    <location>
        <begin position="558"/>
        <end position="584"/>
    </location>
</feature>
<dbReference type="SMART" id="SM00155">
    <property type="entry name" value="PLDc"/>
    <property type="match status" value="2"/>
</dbReference>
<evidence type="ECO:0000256" key="2">
    <source>
        <dbReference type="ARBA" id="ARBA00008664"/>
    </source>
</evidence>
<dbReference type="Pfam" id="PF13091">
    <property type="entry name" value="PLDc_2"/>
    <property type="match status" value="2"/>
</dbReference>
<feature type="domain" description="PLD phosphodiesterase" evidence="7">
    <location>
        <begin position="336"/>
        <end position="363"/>
    </location>
</feature>
<name>A0A3M7TQH8_9BACI</name>
<evidence type="ECO:0000259" key="8">
    <source>
        <dbReference type="PROSITE" id="PS51841"/>
    </source>
</evidence>
<evidence type="ECO:0000256" key="3">
    <source>
        <dbReference type="ARBA" id="ARBA00012027"/>
    </source>
</evidence>
<dbReference type="OrthoDB" id="9801679at2"/>
<keyword evidence="5" id="KW-0442">Lipid degradation</keyword>
<dbReference type="GO" id="GO:0006793">
    <property type="term" value="P:phosphorus metabolic process"/>
    <property type="evidence" value="ECO:0007669"/>
    <property type="project" value="UniProtKB-ARBA"/>
</dbReference>
<evidence type="ECO:0000256" key="6">
    <source>
        <dbReference type="ARBA" id="ARBA00023098"/>
    </source>
</evidence>
<dbReference type="AlphaFoldDB" id="A0A3M7TQH8"/>
<dbReference type="SUPFAM" id="SSF50939">
    <property type="entry name" value="Sialidases"/>
    <property type="match status" value="1"/>
</dbReference>
<evidence type="ECO:0000313" key="10">
    <source>
        <dbReference type="Proteomes" id="UP000278746"/>
    </source>
</evidence>
<dbReference type="SUPFAM" id="SSF56024">
    <property type="entry name" value="Phospholipase D/nuclease"/>
    <property type="match status" value="2"/>
</dbReference>
<dbReference type="GO" id="GO:0016891">
    <property type="term" value="F:RNA endonuclease activity producing 5'-phosphomonoesters, hydrolytic mechanism"/>
    <property type="evidence" value="ECO:0007669"/>
    <property type="project" value="TreeGrafter"/>
</dbReference>
<evidence type="ECO:0000259" key="7">
    <source>
        <dbReference type="PROSITE" id="PS50035"/>
    </source>
</evidence>
<dbReference type="InterPro" id="IPR001322">
    <property type="entry name" value="Lamin_tail_dom"/>
</dbReference>
<comment type="similarity">
    <text evidence="2">Belongs to the phospholipase D family.</text>
</comment>
<dbReference type="Proteomes" id="UP000278746">
    <property type="component" value="Unassembled WGS sequence"/>
</dbReference>
<dbReference type="PROSITE" id="PS50035">
    <property type="entry name" value="PLD"/>
    <property type="match status" value="2"/>
</dbReference>